<dbReference type="InterPro" id="IPR036284">
    <property type="entry name" value="GGL_sf"/>
</dbReference>
<dbReference type="Gene3D" id="4.10.260.10">
    <property type="entry name" value="Transducin (heterotrimeric G protein), gamma chain"/>
    <property type="match status" value="1"/>
</dbReference>
<dbReference type="PANTHER" id="PTHR28189:SF1">
    <property type="entry name" value="GUANINE NUCLEOTIDE-BINDING PROTEIN SUBUNIT GAMMA"/>
    <property type="match status" value="1"/>
</dbReference>
<comment type="subcellular location">
    <subcellularLocation>
        <location evidence="1">Membrane</location>
        <topology evidence="1">Peripheral membrane protein</topology>
    </subcellularLocation>
</comment>
<dbReference type="OrthoDB" id="19232at2759"/>
<evidence type="ECO:0000256" key="2">
    <source>
        <dbReference type="ARBA" id="ARBA00007431"/>
    </source>
</evidence>
<dbReference type="RefSeq" id="XP_067517034.1">
    <property type="nucleotide sequence ID" value="XM_067660933.1"/>
</dbReference>
<evidence type="ECO:0000256" key="5">
    <source>
        <dbReference type="ARBA" id="ARBA00022481"/>
    </source>
</evidence>
<evidence type="ECO:0000256" key="7">
    <source>
        <dbReference type="ARBA" id="ARBA00023139"/>
    </source>
</evidence>
<proteinExistence type="inferred from homology"/>
<feature type="domain" description="G protein gamma" evidence="11">
    <location>
        <begin position="2"/>
        <end position="75"/>
    </location>
</feature>
<keyword evidence="13" id="KW-1185">Reference proteome</keyword>
<evidence type="ECO:0000256" key="3">
    <source>
        <dbReference type="ARBA" id="ARBA00011581"/>
    </source>
</evidence>
<comment type="subunit">
    <text evidence="3">G proteins are composed of 3 units, alpha, beta and gamma.</text>
</comment>
<evidence type="ECO:0000256" key="6">
    <source>
        <dbReference type="ARBA" id="ARBA00023136"/>
    </source>
</evidence>
<dbReference type="FunFam" id="4.10.260.10:FF:000003">
    <property type="entry name" value="G-protein complex gamma subunit Ste18/GpgA"/>
    <property type="match status" value="1"/>
</dbReference>
<dbReference type="PANTHER" id="PTHR28189">
    <property type="entry name" value="GUANINE NUCLEOTIDE-BINDING PROTEIN SUBUNIT GAMMA"/>
    <property type="match status" value="1"/>
</dbReference>
<keyword evidence="5" id="KW-0488">Methylation</keyword>
<dbReference type="GeneID" id="93613314"/>
<dbReference type="Proteomes" id="UP000009138">
    <property type="component" value="Unassembled WGS sequence"/>
</dbReference>
<dbReference type="InterPro" id="IPR015898">
    <property type="entry name" value="G-protein_gamma-like_dom"/>
</dbReference>
<dbReference type="GO" id="GO:0007186">
    <property type="term" value="P:G protein-coupled receptor signaling pathway"/>
    <property type="evidence" value="ECO:0007669"/>
    <property type="project" value="InterPro"/>
</dbReference>
<name>I1BZK8_RHIO9</name>
<keyword evidence="6" id="KW-0472">Membrane</keyword>
<dbReference type="VEuPathDB" id="FungiDB:RO3G_06343"/>
<dbReference type="SUPFAM" id="SSF48670">
    <property type="entry name" value="Transducin (heterotrimeric G protein), gamma chain"/>
    <property type="match status" value="1"/>
</dbReference>
<keyword evidence="10" id="KW-0636">Prenylation</keyword>
<dbReference type="GO" id="GO:0000750">
    <property type="term" value="P:pheromone-dependent signal transduction involved in conjugation with cellular fusion"/>
    <property type="evidence" value="ECO:0007669"/>
    <property type="project" value="InterPro"/>
</dbReference>
<evidence type="ECO:0000259" key="11">
    <source>
        <dbReference type="PROSITE" id="PS50058"/>
    </source>
</evidence>
<dbReference type="GO" id="GO:0031681">
    <property type="term" value="F:G-protein beta-subunit binding"/>
    <property type="evidence" value="ECO:0007669"/>
    <property type="project" value="InterPro"/>
</dbReference>
<evidence type="ECO:0000313" key="12">
    <source>
        <dbReference type="EMBL" id="EIE81638.1"/>
    </source>
</evidence>
<evidence type="ECO:0000313" key="13">
    <source>
        <dbReference type="Proteomes" id="UP000009138"/>
    </source>
</evidence>
<keyword evidence="7" id="KW-0564">Palmitate</keyword>
<dbReference type="eggNOG" id="ENOG502S5Z5">
    <property type="taxonomic scope" value="Eukaryota"/>
</dbReference>
<evidence type="ECO:0000256" key="1">
    <source>
        <dbReference type="ARBA" id="ARBA00004170"/>
    </source>
</evidence>
<evidence type="ECO:0000256" key="10">
    <source>
        <dbReference type="ARBA" id="ARBA00023289"/>
    </source>
</evidence>
<evidence type="ECO:0000256" key="8">
    <source>
        <dbReference type="ARBA" id="ARBA00023224"/>
    </source>
</evidence>
<sequence length="103" mass="11664">MSKQAISETKLRKLLELNIKLKEQLEISRVPISEASKSMIEYCQTTQDMMVPSVWGSRNPDPFIEPTAGCGCVLIIDNSELLSNCVLQFHVFYISLDALHVFM</sequence>
<reference evidence="12 13" key="1">
    <citation type="journal article" date="2009" name="PLoS Genet.">
        <title>Genomic analysis of the basal lineage fungus Rhizopus oryzae reveals a whole-genome duplication.</title>
        <authorList>
            <person name="Ma L.-J."/>
            <person name="Ibrahim A.S."/>
            <person name="Skory C."/>
            <person name="Grabherr M.G."/>
            <person name="Burger G."/>
            <person name="Butler M."/>
            <person name="Elias M."/>
            <person name="Idnurm A."/>
            <person name="Lang B.F."/>
            <person name="Sone T."/>
            <person name="Abe A."/>
            <person name="Calvo S.E."/>
            <person name="Corrochano L.M."/>
            <person name="Engels R."/>
            <person name="Fu J."/>
            <person name="Hansberg W."/>
            <person name="Kim J.-M."/>
            <person name="Kodira C.D."/>
            <person name="Koehrsen M.J."/>
            <person name="Liu B."/>
            <person name="Miranda-Saavedra D."/>
            <person name="O'Leary S."/>
            <person name="Ortiz-Castellanos L."/>
            <person name="Poulter R."/>
            <person name="Rodriguez-Romero J."/>
            <person name="Ruiz-Herrera J."/>
            <person name="Shen Y.-Q."/>
            <person name="Zeng Q."/>
            <person name="Galagan J."/>
            <person name="Birren B.W."/>
            <person name="Cuomo C.A."/>
            <person name="Wickes B.L."/>
        </authorList>
    </citation>
    <scope>NUCLEOTIDE SEQUENCE [LARGE SCALE GENOMIC DNA]</scope>
    <source>
        <strain evidence="13">RA 99-880 / ATCC MYA-4621 / FGSC 9543 / NRRL 43880</strain>
    </source>
</reference>
<dbReference type="InterPro" id="IPR041848">
    <property type="entry name" value="Ste18_fungal"/>
</dbReference>
<keyword evidence="8" id="KW-0807">Transducer</keyword>
<organism evidence="12 13">
    <name type="scientific">Rhizopus delemar (strain RA 99-880 / ATCC MYA-4621 / FGSC 9543 / NRRL 43880)</name>
    <name type="common">Mucormycosis agent</name>
    <name type="synonym">Rhizopus arrhizus var. delemar</name>
    <dbReference type="NCBI Taxonomy" id="246409"/>
    <lineage>
        <taxon>Eukaryota</taxon>
        <taxon>Fungi</taxon>
        <taxon>Fungi incertae sedis</taxon>
        <taxon>Mucoromycota</taxon>
        <taxon>Mucoromycotina</taxon>
        <taxon>Mucoromycetes</taxon>
        <taxon>Mucorales</taxon>
        <taxon>Mucorineae</taxon>
        <taxon>Rhizopodaceae</taxon>
        <taxon>Rhizopus</taxon>
    </lineage>
</organism>
<dbReference type="EMBL" id="CH476735">
    <property type="protein sequence ID" value="EIE81638.1"/>
    <property type="molecule type" value="Genomic_DNA"/>
</dbReference>
<gene>
    <name evidence="12" type="ORF">RO3G_06343</name>
</gene>
<dbReference type="STRING" id="246409.I1BZK8"/>
<dbReference type="Pfam" id="PF00631">
    <property type="entry name" value="G-gamma"/>
    <property type="match status" value="1"/>
</dbReference>
<dbReference type="AlphaFoldDB" id="I1BZK8"/>
<evidence type="ECO:0000256" key="4">
    <source>
        <dbReference type="ARBA" id="ARBA00016111"/>
    </source>
</evidence>
<dbReference type="InParanoid" id="I1BZK8"/>
<dbReference type="SMART" id="SM01224">
    <property type="entry name" value="G_gamma"/>
    <property type="match status" value="1"/>
</dbReference>
<dbReference type="PROSITE" id="PS50058">
    <property type="entry name" value="G_PROTEIN_GAMMA"/>
    <property type="match status" value="1"/>
</dbReference>
<evidence type="ECO:0000256" key="9">
    <source>
        <dbReference type="ARBA" id="ARBA00023288"/>
    </source>
</evidence>
<comment type="similarity">
    <text evidence="2">Belongs to the G protein gamma family.</text>
</comment>
<dbReference type="OMA" id="CLTIINY"/>
<dbReference type="GO" id="GO:0005834">
    <property type="term" value="C:heterotrimeric G-protein complex"/>
    <property type="evidence" value="ECO:0007669"/>
    <property type="project" value="TreeGrafter"/>
</dbReference>
<accession>I1BZK8</accession>
<protein>
    <recommendedName>
        <fullName evidence="4">Guanine nucleotide-binding protein subunit gamma</fullName>
    </recommendedName>
</protein>
<keyword evidence="9" id="KW-0449">Lipoprotein</keyword>